<keyword evidence="3" id="KW-0067">ATP-binding</keyword>
<dbReference type="AlphaFoldDB" id="A0A2T4UCP7"/>
<accession>A0A2T4UCP7</accession>
<dbReference type="Gene3D" id="3.40.50.20">
    <property type="match status" value="1"/>
</dbReference>
<keyword evidence="3" id="KW-0547">Nucleotide-binding</keyword>
<dbReference type="SUPFAM" id="SSF56059">
    <property type="entry name" value="Glutathione synthetase ATP-binding domain-like"/>
    <property type="match status" value="1"/>
</dbReference>
<dbReference type="Gene3D" id="3.30.1490.20">
    <property type="entry name" value="ATP-grasp fold, A domain"/>
    <property type="match status" value="1"/>
</dbReference>
<evidence type="ECO:0000256" key="1">
    <source>
        <dbReference type="ARBA" id="ARBA00010871"/>
    </source>
</evidence>
<dbReference type="PANTHER" id="PTHR23132:SF23">
    <property type="entry name" value="D-ALANINE--D-ALANINE LIGASE B"/>
    <property type="match status" value="1"/>
</dbReference>
<name>A0A2T4UCP7_9ACTN</name>
<evidence type="ECO:0000256" key="3">
    <source>
        <dbReference type="PROSITE-ProRule" id="PRU00409"/>
    </source>
</evidence>
<evidence type="ECO:0000259" key="4">
    <source>
        <dbReference type="PROSITE" id="PS50975"/>
    </source>
</evidence>
<comment type="caution">
    <text evidence="5">The sequence shown here is derived from an EMBL/GenBank/DDBJ whole genome shotgun (WGS) entry which is preliminary data.</text>
</comment>
<keyword evidence="6" id="KW-1185">Reference proteome</keyword>
<feature type="domain" description="ATP-grasp" evidence="4">
    <location>
        <begin position="127"/>
        <end position="333"/>
    </location>
</feature>
<dbReference type="GO" id="GO:0046872">
    <property type="term" value="F:metal ion binding"/>
    <property type="evidence" value="ECO:0007669"/>
    <property type="project" value="InterPro"/>
</dbReference>
<dbReference type="GO" id="GO:0005524">
    <property type="term" value="F:ATP binding"/>
    <property type="evidence" value="ECO:0007669"/>
    <property type="project" value="UniProtKB-UniRule"/>
</dbReference>
<dbReference type="InterPro" id="IPR011095">
    <property type="entry name" value="Dala_Dala_lig_C"/>
</dbReference>
<dbReference type="EMBL" id="PYYB01000004">
    <property type="protein sequence ID" value="PTL54993.1"/>
    <property type="molecule type" value="Genomic_DNA"/>
</dbReference>
<evidence type="ECO:0000313" key="6">
    <source>
        <dbReference type="Proteomes" id="UP000240739"/>
    </source>
</evidence>
<dbReference type="GO" id="GO:0008716">
    <property type="term" value="F:D-alanine-D-alanine ligase activity"/>
    <property type="evidence" value="ECO:0007669"/>
    <property type="project" value="InterPro"/>
</dbReference>
<keyword evidence="2 5" id="KW-0436">Ligase</keyword>
<proteinExistence type="inferred from homology"/>
<evidence type="ECO:0000256" key="2">
    <source>
        <dbReference type="ARBA" id="ARBA00022598"/>
    </source>
</evidence>
<dbReference type="PANTHER" id="PTHR23132">
    <property type="entry name" value="D-ALANINE--D-ALANINE LIGASE"/>
    <property type="match status" value="1"/>
</dbReference>
<dbReference type="OrthoDB" id="9813261at2"/>
<organism evidence="5 6">
    <name type="scientific">Paraconexibacter algicola</name>
    <dbReference type="NCBI Taxonomy" id="2133960"/>
    <lineage>
        <taxon>Bacteria</taxon>
        <taxon>Bacillati</taxon>
        <taxon>Actinomycetota</taxon>
        <taxon>Thermoleophilia</taxon>
        <taxon>Solirubrobacterales</taxon>
        <taxon>Paraconexibacteraceae</taxon>
        <taxon>Paraconexibacter</taxon>
    </lineage>
</organism>
<dbReference type="Gene3D" id="3.30.470.20">
    <property type="entry name" value="ATP-grasp fold, B domain"/>
    <property type="match status" value="1"/>
</dbReference>
<protein>
    <submittedName>
        <fullName evidence="5">D-alanine--D-alanine ligase</fullName>
    </submittedName>
</protein>
<reference evidence="5 6" key="1">
    <citation type="submission" date="2018-03" db="EMBL/GenBank/DDBJ databases">
        <title>Aquarubrobacter algicola gen. nov., sp. nov., a novel actinobacterium isolated from shallow eutrophic lake during the end of cyanobacterial harmful algal blooms.</title>
        <authorList>
            <person name="Chun S.J."/>
        </authorList>
    </citation>
    <scope>NUCLEOTIDE SEQUENCE [LARGE SCALE GENOMIC DNA]</scope>
    <source>
        <strain evidence="5 6">Seoho-28</strain>
    </source>
</reference>
<comment type="similarity">
    <text evidence="1">Belongs to the D-alanine--D-alanine ligase family.</text>
</comment>
<dbReference type="Pfam" id="PF07478">
    <property type="entry name" value="Dala_Dala_lig_C"/>
    <property type="match status" value="1"/>
</dbReference>
<dbReference type="Proteomes" id="UP000240739">
    <property type="component" value="Unassembled WGS sequence"/>
</dbReference>
<gene>
    <name evidence="5" type="ORF">C7Y72_20700</name>
</gene>
<dbReference type="PROSITE" id="PS50975">
    <property type="entry name" value="ATP_GRASP"/>
    <property type="match status" value="1"/>
</dbReference>
<sequence length="342" mass="36156">MPVRVLHLVGSAQSPFLEELSHLYARDALEVLDVPGYEHHVAAVAPDGSWRFPGATLDPDALAAAPALPVARALARIAELAPDVAVPQMFCRSGMTDHRALLRVLGVPVLGNPPEAMALTADKARAKAVVAAAGVRVPAGVALRAGDPLDGLPELPVVVKPAAADNSHGVALVRHRDELAGAVAAAFAHDDEVLVEAYVPLGREVRCGTLVRDGELVVLPVEEYALDEIRTADDKLGRRDDGDLALMAKTEDRAWIVAADDPVLPAVHEAARRCHRALGCRHYGLFDLRIDPAGEPWFLEAGLYCSFARSSVLAVMARAAGIDGPQLFATVLAQARRDGSAA</sequence>
<dbReference type="InterPro" id="IPR011761">
    <property type="entry name" value="ATP-grasp"/>
</dbReference>
<evidence type="ECO:0000313" key="5">
    <source>
        <dbReference type="EMBL" id="PTL54993.1"/>
    </source>
</evidence>
<dbReference type="InterPro" id="IPR013815">
    <property type="entry name" value="ATP_grasp_subdomain_1"/>
</dbReference>